<evidence type="ECO:0000259" key="4">
    <source>
        <dbReference type="Pfam" id="PF17815"/>
    </source>
</evidence>
<dbReference type="GO" id="GO:0004252">
    <property type="term" value="F:serine-type endopeptidase activity"/>
    <property type="evidence" value="ECO:0007669"/>
    <property type="project" value="TreeGrafter"/>
</dbReference>
<gene>
    <name evidence="5" type="ORF">D0Y65_030620</name>
</gene>
<evidence type="ECO:0000256" key="2">
    <source>
        <dbReference type="ARBA" id="ARBA00022801"/>
    </source>
</evidence>
<dbReference type="InterPro" id="IPR041517">
    <property type="entry name" value="DEGP_PDZ"/>
</dbReference>
<dbReference type="Gene3D" id="3.20.190.20">
    <property type="match status" value="1"/>
</dbReference>
<dbReference type="PANTHER" id="PTHR45980">
    <property type="match status" value="1"/>
</dbReference>
<keyword evidence="2" id="KW-0378">Hydrolase</keyword>
<dbReference type="GO" id="GO:0006508">
    <property type="term" value="P:proteolysis"/>
    <property type="evidence" value="ECO:0007669"/>
    <property type="project" value="UniProtKB-KW"/>
</dbReference>
<dbReference type="AlphaFoldDB" id="A0A445I4N9"/>
<evidence type="ECO:0000256" key="3">
    <source>
        <dbReference type="ARBA" id="ARBA00022825"/>
    </source>
</evidence>
<evidence type="ECO:0000256" key="1">
    <source>
        <dbReference type="ARBA" id="ARBA00022670"/>
    </source>
</evidence>
<dbReference type="Proteomes" id="UP000289340">
    <property type="component" value="Chromosome 11"/>
</dbReference>
<comment type="caution">
    <text evidence="5">The sequence shown here is derived from an EMBL/GenBank/DDBJ whole genome shotgun (WGS) entry which is preliminary data.</text>
</comment>
<sequence length="91" mass="10381">MAQAGGGALLFIGRYGKDYEFDASVKLLDKHLHSRFLVFDIDIGYEEIVNTLVLAFNGKPVKNLKSLDNMVESCDDDYLKFDLEYQQVFSH</sequence>
<evidence type="ECO:0000313" key="6">
    <source>
        <dbReference type="Proteomes" id="UP000289340"/>
    </source>
</evidence>
<keyword evidence="1 5" id="KW-0645">Protease</keyword>
<dbReference type="InterPro" id="IPR046449">
    <property type="entry name" value="DEGP_PDZ_sf"/>
</dbReference>
<protein>
    <submittedName>
        <fullName evidence="5">Protease Do-like 9</fullName>
    </submittedName>
</protein>
<dbReference type="Pfam" id="PF17815">
    <property type="entry name" value="PDZ_3"/>
    <property type="match status" value="1"/>
</dbReference>
<keyword evidence="6" id="KW-1185">Reference proteome</keyword>
<reference evidence="5 6" key="1">
    <citation type="submission" date="2018-09" db="EMBL/GenBank/DDBJ databases">
        <title>A high-quality reference genome of wild soybean provides a powerful tool to mine soybean genomes.</title>
        <authorList>
            <person name="Xie M."/>
            <person name="Chung C.Y.L."/>
            <person name="Li M.-W."/>
            <person name="Wong F.-L."/>
            <person name="Chan T.-F."/>
            <person name="Lam H.-M."/>
        </authorList>
    </citation>
    <scope>NUCLEOTIDE SEQUENCE [LARGE SCALE GENOMIC DNA]</scope>
    <source>
        <strain evidence="6">cv. W05</strain>
        <tissue evidence="5">Hypocotyl of etiolated seedlings</tissue>
    </source>
</reference>
<organism evidence="5 6">
    <name type="scientific">Glycine soja</name>
    <name type="common">Wild soybean</name>
    <dbReference type="NCBI Taxonomy" id="3848"/>
    <lineage>
        <taxon>Eukaryota</taxon>
        <taxon>Viridiplantae</taxon>
        <taxon>Streptophyta</taxon>
        <taxon>Embryophyta</taxon>
        <taxon>Tracheophyta</taxon>
        <taxon>Spermatophyta</taxon>
        <taxon>Magnoliopsida</taxon>
        <taxon>eudicotyledons</taxon>
        <taxon>Gunneridae</taxon>
        <taxon>Pentapetalae</taxon>
        <taxon>rosids</taxon>
        <taxon>fabids</taxon>
        <taxon>Fabales</taxon>
        <taxon>Fabaceae</taxon>
        <taxon>Papilionoideae</taxon>
        <taxon>50 kb inversion clade</taxon>
        <taxon>NPAAA clade</taxon>
        <taxon>indigoferoid/millettioid clade</taxon>
        <taxon>Phaseoleae</taxon>
        <taxon>Glycine</taxon>
        <taxon>Glycine subgen. Soja</taxon>
    </lineage>
</organism>
<evidence type="ECO:0000313" key="5">
    <source>
        <dbReference type="EMBL" id="RZB80952.1"/>
    </source>
</evidence>
<accession>A0A445I4N9</accession>
<dbReference type="PANTHER" id="PTHR45980:SF18">
    <property type="entry name" value="PROTEASE DO-LIKE 9"/>
    <property type="match status" value="1"/>
</dbReference>
<proteinExistence type="predicted"/>
<keyword evidence="3" id="KW-0720">Serine protease</keyword>
<feature type="non-terminal residue" evidence="5">
    <location>
        <position position="91"/>
    </location>
</feature>
<dbReference type="EMBL" id="QZWG01000011">
    <property type="protein sequence ID" value="RZB80952.1"/>
    <property type="molecule type" value="Genomic_DNA"/>
</dbReference>
<name>A0A445I4N9_GLYSO</name>
<feature type="domain" description="Protease Do-like PDZ" evidence="4">
    <location>
        <begin position="34"/>
        <end position="88"/>
    </location>
</feature>